<dbReference type="AlphaFoldDB" id="A0A0D2PB80"/>
<reference evidence="3" key="1">
    <citation type="submission" date="2014-04" db="EMBL/GenBank/DDBJ databases">
        <title>Evolutionary Origins and Diversification of the Mycorrhizal Mutualists.</title>
        <authorList>
            <consortium name="DOE Joint Genome Institute"/>
            <consortium name="Mycorrhizal Genomics Consortium"/>
            <person name="Kohler A."/>
            <person name="Kuo A."/>
            <person name="Nagy L.G."/>
            <person name="Floudas D."/>
            <person name="Copeland A."/>
            <person name="Barry K.W."/>
            <person name="Cichocki N."/>
            <person name="Veneault-Fourrey C."/>
            <person name="LaButti K."/>
            <person name="Lindquist E.A."/>
            <person name="Lipzen A."/>
            <person name="Lundell T."/>
            <person name="Morin E."/>
            <person name="Murat C."/>
            <person name="Riley R."/>
            <person name="Ohm R."/>
            <person name="Sun H."/>
            <person name="Tunlid A."/>
            <person name="Henrissat B."/>
            <person name="Grigoriev I.V."/>
            <person name="Hibbett D.S."/>
            <person name="Martin F."/>
        </authorList>
    </citation>
    <scope>NUCLEOTIDE SEQUENCE [LARGE SCALE GENOMIC DNA]</scope>
    <source>
        <strain evidence="3">FD-334 SS-4</strain>
    </source>
</reference>
<organism evidence="2 3">
    <name type="scientific">Hypholoma sublateritium (strain FD-334 SS-4)</name>
    <dbReference type="NCBI Taxonomy" id="945553"/>
    <lineage>
        <taxon>Eukaryota</taxon>
        <taxon>Fungi</taxon>
        <taxon>Dikarya</taxon>
        <taxon>Basidiomycota</taxon>
        <taxon>Agaricomycotina</taxon>
        <taxon>Agaricomycetes</taxon>
        <taxon>Agaricomycetidae</taxon>
        <taxon>Agaricales</taxon>
        <taxon>Agaricineae</taxon>
        <taxon>Strophariaceae</taxon>
        <taxon>Hypholoma</taxon>
    </lineage>
</organism>
<name>A0A0D2PB80_HYPSF</name>
<keyword evidence="3" id="KW-1185">Reference proteome</keyword>
<evidence type="ECO:0008006" key="4">
    <source>
        <dbReference type="Google" id="ProtNLM"/>
    </source>
</evidence>
<evidence type="ECO:0000313" key="3">
    <source>
        <dbReference type="Proteomes" id="UP000054270"/>
    </source>
</evidence>
<proteinExistence type="predicted"/>
<dbReference type="OrthoDB" id="3017048at2759"/>
<keyword evidence="1" id="KW-0175">Coiled coil</keyword>
<evidence type="ECO:0000313" key="2">
    <source>
        <dbReference type="EMBL" id="KJA28134.1"/>
    </source>
</evidence>
<sequence length="125" mass="13942">MDRLKGVTEARRAALATATKRAAEAESLAKEKGLLLQKKTDEASELQKRVELTRQSNALKKDLLAALQKLDETKKKLATATEKADRLGSKVQALHDEADTYESKYQTSKKDYNQLIAEMDHLGIN</sequence>
<dbReference type="Proteomes" id="UP000054270">
    <property type="component" value="Unassembled WGS sequence"/>
</dbReference>
<accession>A0A0D2PB80</accession>
<evidence type="ECO:0000256" key="1">
    <source>
        <dbReference type="SAM" id="Coils"/>
    </source>
</evidence>
<dbReference type="SUPFAM" id="SSF57997">
    <property type="entry name" value="Tropomyosin"/>
    <property type="match status" value="1"/>
</dbReference>
<dbReference type="EMBL" id="KN817522">
    <property type="protein sequence ID" value="KJA28134.1"/>
    <property type="molecule type" value="Genomic_DNA"/>
</dbReference>
<protein>
    <recommendedName>
        <fullName evidence="4">Tropomyosin</fullName>
    </recommendedName>
</protein>
<feature type="coiled-coil region" evidence="1">
    <location>
        <begin position="36"/>
        <end position="118"/>
    </location>
</feature>
<gene>
    <name evidence="2" type="ORF">HYPSUDRAFT_34483</name>
</gene>